<dbReference type="Proteomes" id="UP000016932">
    <property type="component" value="Unassembled WGS sequence"/>
</dbReference>
<dbReference type="RefSeq" id="XP_007931017.1">
    <property type="nucleotide sequence ID" value="XM_007932826.1"/>
</dbReference>
<keyword evidence="2" id="KW-1185">Reference proteome</keyword>
<accession>M3A2U2</accession>
<dbReference type="KEGG" id="pfj:MYCFIDRAFT_212461"/>
<dbReference type="AlphaFoldDB" id="M3A2U2"/>
<dbReference type="HOGENOM" id="CLU_1907603_0_0_1"/>
<evidence type="ECO:0000313" key="2">
    <source>
        <dbReference type="Proteomes" id="UP000016932"/>
    </source>
</evidence>
<name>M3A2U2_PSEFD</name>
<reference evidence="1 2" key="1">
    <citation type="journal article" date="2012" name="PLoS Pathog.">
        <title>Diverse lifestyles and strategies of plant pathogenesis encoded in the genomes of eighteen Dothideomycetes fungi.</title>
        <authorList>
            <person name="Ohm R.A."/>
            <person name="Feau N."/>
            <person name="Henrissat B."/>
            <person name="Schoch C.L."/>
            <person name="Horwitz B.A."/>
            <person name="Barry K.W."/>
            <person name="Condon B.J."/>
            <person name="Copeland A.C."/>
            <person name="Dhillon B."/>
            <person name="Glaser F."/>
            <person name="Hesse C.N."/>
            <person name="Kosti I."/>
            <person name="LaButti K."/>
            <person name="Lindquist E.A."/>
            <person name="Lucas S."/>
            <person name="Salamov A.A."/>
            <person name="Bradshaw R.E."/>
            <person name="Ciuffetti L."/>
            <person name="Hamelin R.C."/>
            <person name="Kema G.H.J."/>
            <person name="Lawrence C."/>
            <person name="Scott J.A."/>
            <person name="Spatafora J.W."/>
            <person name="Turgeon B.G."/>
            <person name="de Wit P.J.G.M."/>
            <person name="Zhong S."/>
            <person name="Goodwin S.B."/>
            <person name="Grigoriev I.V."/>
        </authorList>
    </citation>
    <scope>NUCLEOTIDE SEQUENCE [LARGE SCALE GENOMIC DNA]</scope>
    <source>
        <strain evidence="1 2">CIRAD86</strain>
    </source>
</reference>
<dbReference type="EMBL" id="KB446563">
    <property type="protein sequence ID" value="EME78716.1"/>
    <property type="molecule type" value="Genomic_DNA"/>
</dbReference>
<proteinExistence type="predicted"/>
<sequence>MHAASYTAQTPAHRCRDFAYACFLPDELVELFYFFRRPKFSLCDGALGLWRAWATWSTDPKTRTVHFTFSATVRLSKHLGDLFERKTLLPSFNKLRHLALRPVWPGGKRTSRYLVPIGFVSISLRHYGYGTAP</sequence>
<gene>
    <name evidence="1" type="ORF">MYCFIDRAFT_212461</name>
</gene>
<organism evidence="1 2">
    <name type="scientific">Pseudocercospora fijiensis (strain CIRAD86)</name>
    <name type="common">Black leaf streak disease fungus</name>
    <name type="synonym">Mycosphaerella fijiensis</name>
    <dbReference type="NCBI Taxonomy" id="383855"/>
    <lineage>
        <taxon>Eukaryota</taxon>
        <taxon>Fungi</taxon>
        <taxon>Dikarya</taxon>
        <taxon>Ascomycota</taxon>
        <taxon>Pezizomycotina</taxon>
        <taxon>Dothideomycetes</taxon>
        <taxon>Dothideomycetidae</taxon>
        <taxon>Mycosphaerellales</taxon>
        <taxon>Mycosphaerellaceae</taxon>
        <taxon>Pseudocercospora</taxon>
    </lineage>
</organism>
<evidence type="ECO:0000313" key="1">
    <source>
        <dbReference type="EMBL" id="EME78716.1"/>
    </source>
</evidence>
<protein>
    <submittedName>
        <fullName evidence="1">Uncharacterized protein</fullName>
    </submittedName>
</protein>
<dbReference type="VEuPathDB" id="FungiDB:MYCFIDRAFT_212461"/>
<dbReference type="GeneID" id="19337718"/>